<organism evidence="1 2">
    <name type="scientific">Pistacia integerrima</name>
    <dbReference type="NCBI Taxonomy" id="434235"/>
    <lineage>
        <taxon>Eukaryota</taxon>
        <taxon>Viridiplantae</taxon>
        <taxon>Streptophyta</taxon>
        <taxon>Embryophyta</taxon>
        <taxon>Tracheophyta</taxon>
        <taxon>Spermatophyta</taxon>
        <taxon>Magnoliopsida</taxon>
        <taxon>eudicotyledons</taxon>
        <taxon>Gunneridae</taxon>
        <taxon>Pentapetalae</taxon>
        <taxon>rosids</taxon>
        <taxon>malvids</taxon>
        <taxon>Sapindales</taxon>
        <taxon>Anacardiaceae</taxon>
        <taxon>Pistacia</taxon>
    </lineage>
</organism>
<protein>
    <submittedName>
        <fullName evidence="1">Uncharacterized protein</fullName>
    </submittedName>
</protein>
<comment type="caution">
    <text evidence="1">The sequence shown here is derived from an EMBL/GenBank/DDBJ whole genome shotgun (WGS) entry which is preliminary data.</text>
</comment>
<dbReference type="Proteomes" id="UP001163603">
    <property type="component" value="Chromosome 3"/>
</dbReference>
<accession>A0ACC0Z7Q9</accession>
<dbReference type="EMBL" id="CM047738">
    <property type="protein sequence ID" value="KAJ0046208.1"/>
    <property type="molecule type" value="Genomic_DNA"/>
</dbReference>
<name>A0ACC0Z7Q9_9ROSI</name>
<evidence type="ECO:0000313" key="2">
    <source>
        <dbReference type="Proteomes" id="UP001163603"/>
    </source>
</evidence>
<sequence>MAAAKTIECPEDPFNPLITSIIQISCMLVIAHLFHLFFKPLGQPGPVSQILAGLVLSPTLLSRINKIRQFFLQDASALYYRFFAFVSRILFMFLIGLGLDIPYMRLNLRVASTISLGAFVMSIIFGGSISWFLIDGVGVTTNRTSFVLVVMILLANTASPVAIRLIDELKFDTSDIGRLAMASSVISEMSCVLVYSTYLAVSSWVMFRYALYCILLTVGLIYLNKQLAMWFAKWNRNSKYVSNAQVVAILALLVGVSIGAESFGYNSTMTGFLMGMMFPRQGKTTRTLFKKLTYSVHNFLLPIYFGYMGFNFDTRDLNTVNNISAVIFLILFSFGTKIIGTMAACYHLKIPMLKGLVLGLILNLKGNFELLLIDGEIDSLTWWSGKIHRLLFLVVVVNTLISGPAVAYILKRRERYFAHTNTAVESLEAESELRLLACAYEPRHASGHLVLTAAMGKSVNPYLMHLVELPKKRRKTQLMYNQLEDGGQFSDEEEYGGNDVLEINDAVDAFTLQTNRKVHQIKVVNSFANMYEDVCTGAEDLRVSIIFLPFHKHQRIDKILENSKEGYRTTNQKILRHAPCSVGLLVDRSQTGFQQPIGSERVQHVAMLFFGGSDDREALSCSKRIARNAHINLTVIRFLPSESQRVQLADASSRDEMLMMSLARNETEVAKDDTFIEDFRLRYVTTGEVGYIEKCVSNGAETVQTLRDIGETMEYSLYIVGKGGGRGRSPMTTGMSDWEECPELGTLGDLLASSDFDLKSSILIIQRHRQYSNKDIVVDG</sequence>
<gene>
    <name evidence="1" type="ORF">Pint_05927</name>
</gene>
<proteinExistence type="predicted"/>
<evidence type="ECO:0000313" key="1">
    <source>
        <dbReference type="EMBL" id="KAJ0046208.1"/>
    </source>
</evidence>
<reference evidence="2" key="1">
    <citation type="journal article" date="2023" name="G3 (Bethesda)">
        <title>Genome assembly and association tests identify interacting loci associated with vigor, precocity, and sex in interspecific pistachio rootstocks.</title>
        <authorList>
            <person name="Palmer W."/>
            <person name="Jacygrad E."/>
            <person name="Sagayaradj S."/>
            <person name="Cavanaugh K."/>
            <person name="Han R."/>
            <person name="Bertier L."/>
            <person name="Beede B."/>
            <person name="Kafkas S."/>
            <person name="Golino D."/>
            <person name="Preece J."/>
            <person name="Michelmore R."/>
        </authorList>
    </citation>
    <scope>NUCLEOTIDE SEQUENCE [LARGE SCALE GENOMIC DNA]</scope>
</reference>
<keyword evidence="2" id="KW-1185">Reference proteome</keyword>